<sequence length="63" mass="7322">MHVLLRWCFDIVPTLPKGKSCKRTLARNRSHEHKRAFISVNARPLMGRHVVHESQVKANFGKM</sequence>
<accession>A0A4Q0SBR7</accession>
<evidence type="ECO:0000313" key="2">
    <source>
        <dbReference type="Proteomes" id="UP000290565"/>
    </source>
</evidence>
<name>A0A4Q0SBR7_9BRAD</name>
<protein>
    <submittedName>
        <fullName evidence="1">Uncharacterized protein</fullName>
    </submittedName>
</protein>
<proteinExistence type="predicted"/>
<reference evidence="1 2" key="1">
    <citation type="submission" date="2015-04" db="EMBL/GenBank/DDBJ databases">
        <title>Comparative genomics of rhizobia nodulating Arachis hypogaea in China.</title>
        <authorList>
            <person name="Li Y."/>
        </authorList>
    </citation>
    <scope>NUCLEOTIDE SEQUENCE [LARGE SCALE GENOMIC DNA]</scope>
    <source>
        <strain evidence="1 2">CCBAU 51787</strain>
    </source>
</reference>
<evidence type="ECO:0000313" key="1">
    <source>
        <dbReference type="EMBL" id="RXH33747.1"/>
    </source>
</evidence>
<dbReference type="AlphaFoldDB" id="A0A4Q0SBR7"/>
<dbReference type="Proteomes" id="UP000290565">
    <property type="component" value="Unassembled WGS sequence"/>
</dbReference>
<organism evidence="1 2">
    <name type="scientific">Bradyrhizobium zhanjiangense</name>
    <dbReference type="NCBI Taxonomy" id="1325107"/>
    <lineage>
        <taxon>Bacteria</taxon>
        <taxon>Pseudomonadati</taxon>
        <taxon>Pseudomonadota</taxon>
        <taxon>Alphaproteobacteria</taxon>
        <taxon>Hyphomicrobiales</taxon>
        <taxon>Nitrobacteraceae</taxon>
        <taxon>Bradyrhizobium</taxon>
    </lineage>
</organism>
<dbReference type="EMBL" id="LBJM01000081">
    <property type="protein sequence ID" value="RXH33747.1"/>
    <property type="molecule type" value="Genomic_DNA"/>
</dbReference>
<gene>
    <name evidence="1" type="ORF">XH94_29515</name>
</gene>
<comment type="caution">
    <text evidence="1">The sequence shown here is derived from an EMBL/GenBank/DDBJ whole genome shotgun (WGS) entry which is preliminary data.</text>
</comment>